<name>A0AAN8XAU5_HALRR</name>
<dbReference type="EMBL" id="JAXCGZ010006333">
    <property type="protein sequence ID" value="KAK7079847.1"/>
    <property type="molecule type" value="Genomic_DNA"/>
</dbReference>
<evidence type="ECO:0000313" key="2">
    <source>
        <dbReference type="EMBL" id="KAK7079847.1"/>
    </source>
</evidence>
<evidence type="ECO:0000313" key="3">
    <source>
        <dbReference type="Proteomes" id="UP001381693"/>
    </source>
</evidence>
<comment type="caution">
    <text evidence="2">The sequence shown here is derived from an EMBL/GenBank/DDBJ whole genome shotgun (WGS) entry which is preliminary data.</text>
</comment>
<evidence type="ECO:0000256" key="1">
    <source>
        <dbReference type="SAM" id="MobiDB-lite"/>
    </source>
</evidence>
<sequence length="142" mass="15998">MAADIFSQLDAVNLLKGRGILMIGDSNVRCMYRDLICLCEKGTITPAEDFRAYVSIKRKIGVKTMNVRKVKSDRSRSVRYKNKSRLARLCYGHLLALLSYQNRLGDFVSDACSRCKTSPNTSKGITEDHHSQPHMATMLHTS</sequence>
<dbReference type="AlphaFoldDB" id="A0AAN8XAU5"/>
<gene>
    <name evidence="2" type="ORF">SK128_024540</name>
</gene>
<dbReference type="Proteomes" id="UP001381693">
    <property type="component" value="Unassembled WGS sequence"/>
</dbReference>
<organism evidence="2 3">
    <name type="scientific">Halocaridina rubra</name>
    <name type="common">Hawaiian red shrimp</name>
    <dbReference type="NCBI Taxonomy" id="373956"/>
    <lineage>
        <taxon>Eukaryota</taxon>
        <taxon>Metazoa</taxon>
        <taxon>Ecdysozoa</taxon>
        <taxon>Arthropoda</taxon>
        <taxon>Crustacea</taxon>
        <taxon>Multicrustacea</taxon>
        <taxon>Malacostraca</taxon>
        <taxon>Eumalacostraca</taxon>
        <taxon>Eucarida</taxon>
        <taxon>Decapoda</taxon>
        <taxon>Pleocyemata</taxon>
        <taxon>Caridea</taxon>
        <taxon>Atyoidea</taxon>
        <taxon>Atyidae</taxon>
        <taxon>Halocaridina</taxon>
    </lineage>
</organism>
<accession>A0AAN8XAU5</accession>
<keyword evidence="3" id="KW-1185">Reference proteome</keyword>
<reference evidence="2 3" key="1">
    <citation type="submission" date="2023-11" db="EMBL/GenBank/DDBJ databases">
        <title>Halocaridina rubra genome assembly.</title>
        <authorList>
            <person name="Smith C."/>
        </authorList>
    </citation>
    <scope>NUCLEOTIDE SEQUENCE [LARGE SCALE GENOMIC DNA]</scope>
    <source>
        <strain evidence="2">EP-1</strain>
        <tissue evidence="2">Whole</tissue>
    </source>
</reference>
<feature type="region of interest" description="Disordered" evidence="1">
    <location>
        <begin position="118"/>
        <end position="142"/>
    </location>
</feature>
<proteinExistence type="predicted"/>
<protein>
    <submittedName>
        <fullName evidence="2">Uncharacterized protein</fullName>
    </submittedName>
</protein>